<dbReference type="OrthoDB" id="85822at2157"/>
<comment type="function">
    <text evidence="1">Phosphorylates (R)-pantoate to form (R)-4-phosphopantoate in the CoA biosynthesis pathway.</text>
</comment>
<dbReference type="PIRSF" id="PIRSF016896">
    <property type="entry name" value="GHMP_arc_MJ0969"/>
    <property type="match status" value="1"/>
</dbReference>
<evidence type="ECO:0000313" key="4">
    <source>
        <dbReference type="Proteomes" id="UP000007722"/>
    </source>
</evidence>
<dbReference type="InParanoid" id="D7DR35"/>
<dbReference type="GO" id="GO:0005524">
    <property type="term" value="F:ATP binding"/>
    <property type="evidence" value="ECO:0007669"/>
    <property type="project" value="UniProtKB-KW"/>
</dbReference>
<gene>
    <name evidence="3" type="ordered locus">Mvol_1657</name>
</gene>
<evidence type="ECO:0000313" key="3">
    <source>
        <dbReference type="EMBL" id="ADI37312.1"/>
    </source>
</evidence>
<dbReference type="Proteomes" id="UP000007722">
    <property type="component" value="Chromosome"/>
</dbReference>
<comment type="catalytic activity">
    <reaction evidence="1">
        <text>(R)-pantoate + ATP = (R)-4-phosphopantoate + ADP + H(+)</text>
        <dbReference type="Rhea" id="RHEA:28246"/>
        <dbReference type="ChEBI" id="CHEBI:15378"/>
        <dbReference type="ChEBI" id="CHEBI:15980"/>
        <dbReference type="ChEBI" id="CHEBI:30616"/>
        <dbReference type="ChEBI" id="CHEBI:61294"/>
        <dbReference type="ChEBI" id="CHEBI:456216"/>
        <dbReference type="EC" id="2.7.1.169"/>
    </reaction>
</comment>
<dbReference type="FunCoup" id="D7DR35">
    <property type="interactions" value="105"/>
</dbReference>
<organism evidence="3 4">
    <name type="scientific">Methanococcus voltae (strain ATCC BAA-1334 / A3)</name>
    <dbReference type="NCBI Taxonomy" id="456320"/>
    <lineage>
        <taxon>Archaea</taxon>
        <taxon>Methanobacteriati</taxon>
        <taxon>Methanobacteriota</taxon>
        <taxon>Methanomada group</taxon>
        <taxon>Methanococci</taxon>
        <taxon>Methanococcales</taxon>
        <taxon>Methanococcaceae</taxon>
        <taxon>Methanococcus</taxon>
    </lineage>
</organism>
<sequence length="274" mass="30117">MYIPAHITGFFKIVRKNENLKTGSTGAGFSLDKGTHTEIKEGKGRVYFNGEEIDLCPAKDVLNHFKKVVGEENFNIDVHYTSDFPLGCGMGTSGGCSLGLAHVLNNTFKCNEKPIEIAHIAEVKCNTGLGDVVAQEYGGIGITTTPGLPAHVKKLNLDNINDYYVVVDIIGNKNTDTIINNPKWIETINITADAKLEKLLKKPTLEYLMELSYDFAKNTGLATDDIIEICEDLKFTLGASQAMLGNTIFCICTEKELDDVKSILKNPITCKIYE</sequence>
<protein>
    <recommendedName>
        <fullName evidence="1">Pantoate kinase</fullName>
        <shortName evidence="1">PoK</shortName>
        <ecNumber evidence="1">2.7.1.169</ecNumber>
    </recommendedName>
</protein>
<comment type="pathway">
    <text evidence="1">Cofactor biosynthesis; coenzyme A biosynthesis.</text>
</comment>
<evidence type="ECO:0000256" key="1">
    <source>
        <dbReference type="HAMAP-Rule" id="MF_02223"/>
    </source>
</evidence>
<dbReference type="EC" id="2.7.1.169" evidence="1"/>
<dbReference type="eggNOG" id="arCOG04263">
    <property type="taxonomic scope" value="Archaea"/>
</dbReference>
<dbReference type="KEGG" id="mvo:Mvol_1657"/>
<dbReference type="SUPFAM" id="SSF54211">
    <property type="entry name" value="Ribosomal protein S5 domain 2-like"/>
    <property type="match status" value="1"/>
</dbReference>
<name>D7DR35_METV3</name>
<dbReference type="Gene3D" id="3.30.230.120">
    <property type="match status" value="1"/>
</dbReference>
<dbReference type="InterPro" id="IPR006204">
    <property type="entry name" value="GHMP_kinase_N_dom"/>
</dbReference>
<dbReference type="Pfam" id="PF00288">
    <property type="entry name" value="GHMP_kinases_N"/>
    <property type="match status" value="1"/>
</dbReference>
<feature type="domain" description="GHMP kinase N-terminal" evidence="2">
    <location>
        <begin position="59"/>
        <end position="139"/>
    </location>
</feature>
<dbReference type="UniPathway" id="UPA00241"/>
<dbReference type="GO" id="GO:0016301">
    <property type="term" value="F:kinase activity"/>
    <property type="evidence" value="ECO:0007669"/>
    <property type="project" value="UniProtKB-UniRule"/>
</dbReference>
<dbReference type="HAMAP" id="MF_02223">
    <property type="entry name" value="Pantoate_kinase"/>
    <property type="match status" value="1"/>
</dbReference>
<keyword evidence="1" id="KW-0067">ATP-binding</keyword>
<reference evidence="3 4" key="1">
    <citation type="submission" date="2010-05" db="EMBL/GenBank/DDBJ databases">
        <title>Complete sequence of Methanococcus voltae A3.</title>
        <authorList>
            <consortium name="US DOE Joint Genome Institute"/>
            <person name="Lucas S."/>
            <person name="Copeland A."/>
            <person name="Lapidus A."/>
            <person name="Cheng J.-F."/>
            <person name="Bruce D."/>
            <person name="Goodwin L."/>
            <person name="Pitluck S."/>
            <person name="Lowry S."/>
            <person name="Clum A."/>
            <person name="Land M."/>
            <person name="Hauser L."/>
            <person name="Kyrpides N."/>
            <person name="Mikhailova N."/>
            <person name="Whitman W.B."/>
            <person name="Woyke T."/>
        </authorList>
    </citation>
    <scope>NUCLEOTIDE SEQUENCE [LARGE SCALE GENOMIC DNA]</scope>
    <source>
        <strain evidence="4">ATCC BAA-1334 / A3</strain>
    </source>
</reference>
<dbReference type="AlphaFoldDB" id="D7DR35"/>
<keyword evidence="1" id="KW-0547">Nucleotide-binding</keyword>
<proteinExistence type="inferred from homology"/>
<keyword evidence="1" id="KW-0808">Transferase</keyword>
<dbReference type="InterPro" id="IPR012043">
    <property type="entry name" value="PoK"/>
</dbReference>
<dbReference type="PANTHER" id="PTHR42282">
    <property type="entry name" value="PANTOATE KINASE-RELATED"/>
    <property type="match status" value="1"/>
</dbReference>
<evidence type="ECO:0000259" key="2">
    <source>
        <dbReference type="Pfam" id="PF00288"/>
    </source>
</evidence>
<dbReference type="STRING" id="456320.Mvol_1657"/>
<keyword evidence="1 3" id="KW-0418">Kinase</keyword>
<dbReference type="HOGENOM" id="CLU_081191_0_0_2"/>
<dbReference type="InterPro" id="IPR020568">
    <property type="entry name" value="Ribosomal_Su5_D2-typ_SF"/>
</dbReference>
<keyword evidence="1" id="KW-0173">Coenzyme A biosynthesis</keyword>
<dbReference type="GO" id="GO:0015937">
    <property type="term" value="P:coenzyme A biosynthetic process"/>
    <property type="evidence" value="ECO:0007669"/>
    <property type="project" value="UniProtKB-UniRule"/>
</dbReference>
<comment type="similarity">
    <text evidence="1">Belongs to the GHMP kinase family. PoK subfamily.</text>
</comment>
<keyword evidence="4" id="KW-1185">Reference proteome</keyword>
<dbReference type="EMBL" id="CP002057">
    <property type="protein sequence ID" value="ADI37312.1"/>
    <property type="molecule type" value="Genomic_DNA"/>
</dbReference>
<dbReference type="PANTHER" id="PTHR42282:SF1">
    <property type="entry name" value="PANTOATE KINASE"/>
    <property type="match status" value="1"/>
</dbReference>
<accession>D7DR35</accession>